<sequence>MEISLERLCTALDRLEELETSLLAWGDTGGFFTEDEILATLEEVLPEDDPYDVLLGLCDHAMVIEAPHPEGLSKRYRTRMGEAVHLYRYLRQWFLNKPVDQARTLVSDFRFVRRPRSYPCRDQSLQKLLDGFGEDASTRFHLPIRALLGHEENLLLAGFQVRATIRVLQASKDRSIHAAGSIICAGTGSGKTLAFYLPALAALCSQLAEDASSRVRILAIYPRRELLKDQFMETWSQCRKLDELVKSQSGRKISIGAFFGDTLENTSTAHEAAKKFSGNLPFDLLRCPTKDCPGKMEWRLEGSVAQREELHCSRCDHYVPHDEVRMTRRSLAAAPPDILFTTTEMLNQHLGNYAFHHLFGVGNCEGPTLVLLDEVHTYEGSSGAQTAYLLRRWMKRSECRPHFVGLSATLSDAPAFFSELIGAKEGHVELIEPLADETVDEGAEYLMLLRGDPVSQTALLSTTIQAAMLTRRILDNRDKRSRGTWGSKTFVFTDDLDVNNRLYHQLADAEGWKTRGAQLVPDHEPLASLRGGGRYLDYPSRLKRIQLGQDWQIGMDIGHSLDNDDRARVGRTSSQDSGVDPNSEIVVATASLEVGFNDPSVGAVLQHKAPRSVASYLQRKGRAGRPRGMRPWTLVVLSEFGRDRVAFQRYEELLTPEIKRHRLPLQNGHIQKMQGAMATLDWLAMLLKEGSVWRILKYPKGSSAQLMTLLSAVEQVLQPGGMQDRYFSYLKDALRIDEAALQQVLWASPRSLMLSFLPTLRRQLKTLWCEYGEKWKELPRGRSPMPAFIPEAMFAELNIPNLFVSLQRGEGSDAKWEGLPFYQALREFSPGRISKRFAIKYDLADWLIPEGFQPIADALQQVDFEIAEAFGEYLQNEGAVAAGSDAELSVVRPRELHTRALRKASGLTEKSNSRLRWDSEFILAEHTSVQKPPMGSWGKHLIDVAFCLHQQMTPLEVVRYSKGADATLRFRSGQIARVDFTWKSQGEPIAVGARQWVDGMRLRFRVGDETIADLLGTPAISAALRPLLFRRRVEQLGRFDGDPFTANWVCECFLAALAAELKDVDSAEPSVMHGALRRLLSDEGKERLLAIPQSLFQLDEQEESSREQELQADLRGLLGCSEVLAQLADCADPLWRDIHALPDIVEWTKELLANTLAAATQQTLCTLLGDVNERSVNADALWQDGDLEVWLSEVEAGGCGIISRLAEDYFDDPLRFLNVLACSLRPGDYEQIDFDLYELLEKASVDEEVDRVLTDIRAAADHKQRRKAGAAMHSSLLREGFALSHSFLSVLHSRILKPSSSRQTDAELLTLLKQWRELEVRSGIEWPLNIVSHTLAAQKMRANATVSDLFRAHCVNQGLLWPRGNTIRQSELNRYNPFSNGNAATERMLGAGLFAGSRPRIVYSNSYLSDLHKFLREEGSVELVIPRNQQGGVSKVITEIQLYPVDYLGLLLYPRVGELQREYSSLVLVIELAEALQ</sequence>
<dbReference type="GO" id="GO:0003677">
    <property type="term" value="F:DNA binding"/>
    <property type="evidence" value="ECO:0007669"/>
    <property type="project" value="TreeGrafter"/>
</dbReference>
<dbReference type="PANTHER" id="PTHR47962:SF5">
    <property type="entry name" value="ATP-DEPENDENT HELICASE LHR-RELATED"/>
    <property type="match status" value="1"/>
</dbReference>
<dbReference type="PANTHER" id="PTHR47962">
    <property type="entry name" value="ATP-DEPENDENT HELICASE LHR-RELATED-RELATED"/>
    <property type="match status" value="1"/>
</dbReference>
<accession>A0A1I3GKX3</accession>
<keyword evidence="5" id="KW-0378">Hydrolase</keyword>
<dbReference type="EMBL" id="FORC01000001">
    <property type="protein sequence ID" value="SFI24107.1"/>
    <property type="molecule type" value="Genomic_DNA"/>
</dbReference>
<evidence type="ECO:0000259" key="4">
    <source>
        <dbReference type="PROSITE" id="PS51194"/>
    </source>
</evidence>
<dbReference type="PROSITE" id="PS51192">
    <property type="entry name" value="HELICASE_ATP_BIND_1"/>
    <property type="match status" value="1"/>
</dbReference>
<dbReference type="GO" id="GO:0004386">
    <property type="term" value="F:helicase activity"/>
    <property type="evidence" value="ECO:0007669"/>
    <property type="project" value="UniProtKB-KW"/>
</dbReference>
<dbReference type="GO" id="GO:0005524">
    <property type="term" value="F:ATP binding"/>
    <property type="evidence" value="ECO:0007669"/>
    <property type="project" value="UniProtKB-KW"/>
</dbReference>
<dbReference type="InterPro" id="IPR052511">
    <property type="entry name" value="ATP-dep_Helicase"/>
</dbReference>
<keyword evidence="6" id="KW-1185">Reference proteome</keyword>
<keyword evidence="5" id="KW-0347">Helicase</keyword>
<feature type="domain" description="Helicase C-terminal" evidence="4">
    <location>
        <begin position="468"/>
        <end position="671"/>
    </location>
</feature>
<evidence type="ECO:0000256" key="1">
    <source>
        <dbReference type="ARBA" id="ARBA00022741"/>
    </source>
</evidence>
<keyword evidence="1" id="KW-0547">Nucleotide-binding</keyword>
<dbReference type="RefSeq" id="WP_074879775.1">
    <property type="nucleotide sequence ID" value="NZ_FORC01000001.1"/>
</dbReference>
<reference evidence="6" key="1">
    <citation type="submission" date="2016-10" db="EMBL/GenBank/DDBJ databases">
        <authorList>
            <person name="Varghese N."/>
            <person name="Submissions S."/>
        </authorList>
    </citation>
    <scope>NUCLEOTIDE SEQUENCE [LARGE SCALE GENOMIC DNA]</scope>
    <source>
        <strain evidence="6">LMG 22563</strain>
    </source>
</reference>
<dbReference type="Pfam" id="PF00270">
    <property type="entry name" value="DEAD"/>
    <property type="match status" value="1"/>
</dbReference>
<name>A0A1I3GKX3_9GAMM</name>
<dbReference type="PROSITE" id="PS51194">
    <property type="entry name" value="HELICASE_CTER"/>
    <property type="match status" value="1"/>
</dbReference>
<dbReference type="OrthoDB" id="9815222at2"/>
<dbReference type="InterPro" id="IPR011545">
    <property type="entry name" value="DEAD/DEAH_box_helicase_dom"/>
</dbReference>
<dbReference type="Pfam" id="PF00271">
    <property type="entry name" value="Helicase_C"/>
    <property type="match status" value="1"/>
</dbReference>
<dbReference type="GO" id="GO:0016887">
    <property type="term" value="F:ATP hydrolysis activity"/>
    <property type="evidence" value="ECO:0007669"/>
    <property type="project" value="TreeGrafter"/>
</dbReference>
<dbReference type="STRING" id="289370.SAMN05216602_0175"/>
<feature type="domain" description="Helicase ATP-binding" evidence="3">
    <location>
        <begin position="172"/>
        <end position="428"/>
    </location>
</feature>
<evidence type="ECO:0000259" key="3">
    <source>
        <dbReference type="PROSITE" id="PS51192"/>
    </source>
</evidence>
<dbReference type="SMART" id="SM00490">
    <property type="entry name" value="HELICc"/>
    <property type="match status" value="1"/>
</dbReference>
<evidence type="ECO:0000313" key="5">
    <source>
        <dbReference type="EMBL" id="SFI24107.1"/>
    </source>
</evidence>
<dbReference type="SMART" id="SM00487">
    <property type="entry name" value="DEXDc"/>
    <property type="match status" value="1"/>
</dbReference>
<dbReference type="Gene3D" id="3.40.50.300">
    <property type="entry name" value="P-loop containing nucleotide triphosphate hydrolases"/>
    <property type="match status" value="2"/>
</dbReference>
<dbReference type="InterPro" id="IPR027417">
    <property type="entry name" value="P-loop_NTPase"/>
</dbReference>
<dbReference type="InterPro" id="IPR014001">
    <property type="entry name" value="Helicase_ATP-bd"/>
</dbReference>
<organism evidence="5 6">
    <name type="scientific">Phytopseudomonas argentinensis</name>
    <dbReference type="NCBI Taxonomy" id="289370"/>
    <lineage>
        <taxon>Bacteria</taxon>
        <taxon>Pseudomonadati</taxon>
        <taxon>Pseudomonadota</taxon>
        <taxon>Gammaproteobacteria</taxon>
        <taxon>Pseudomonadales</taxon>
        <taxon>Pseudomonadaceae</taxon>
        <taxon>Phytopseudomonas</taxon>
    </lineage>
</organism>
<gene>
    <name evidence="5" type="ORF">SAMN05216602_0175</name>
</gene>
<evidence type="ECO:0000256" key="2">
    <source>
        <dbReference type="ARBA" id="ARBA00022840"/>
    </source>
</evidence>
<dbReference type="Proteomes" id="UP000183018">
    <property type="component" value="Unassembled WGS sequence"/>
</dbReference>
<dbReference type="InterPro" id="IPR001650">
    <property type="entry name" value="Helicase_C-like"/>
</dbReference>
<protein>
    <submittedName>
        <fullName evidence="5">Helicase conserved C-terminal domain-containing protein</fullName>
    </submittedName>
</protein>
<keyword evidence="2" id="KW-0067">ATP-binding</keyword>
<proteinExistence type="predicted"/>
<dbReference type="SUPFAM" id="SSF52540">
    <property type="entry name" value="P-loop containing nucleoside triphosphate hydrolases"/>
    <property type="match status" value="1"/>
</dbReference>
<evidence type="ECO:0000313" key="6">
    <source>
        <dbReference type="Proteomes" id="UP000183018"/>
    </source>
</evidence>
<dbReference type="NCBIfam" id="NF041067">
    <property type="entry name" value="DpdJ"/>
    <property type="match status" value="1"/>
</dbReference>